<dbReference type="EMBL" id="JBHSGN010000154">
    <property type="protein sequence ID" value="MFC4676679.1"/>
    <property type="molecule type" value="Genomic_DNA"/>
</dbReference>
<name>A0ABV9L3R9_9BACT</name>
<sequence length="83" mass="9240">MERKFLKTAAKKPYMIDNNEGINFSLQVVTPKIDGIPAQKELLFLAGDIIPDGLTKDGSLVISVTKDDARKLIDRLIRLADEL</sequence>
<proteinExistence type="predicted"/>
<keyword evidence="2" id="KW-1185">Reference proteome</keyword>
<dbReference type="Proteomes" id="UP001596023">
    <property type="component" value="Unassembled WGS sequence"/>
</dbReference>
<reference evidence="2" key="1">
    <citation type="journal article" date="2019" name="Int. J. Syst. Evol. Microbiol.">
        <title>The Global Catalogue of Microorganisms (GCM) 10K type strain sequencing project: providing services to taxonomists for standard genome sequencing and annotation.</title>
        <authorList>
            <consortium name="The Broad Institute Genomics Platform"/>
            <consortium name="The Broad Institute Genome Sequencing Center for Infectious Disease"/>
            <person name="Wu L."/>
            <person name="Ma J."/>
        </authorList>
    </citation>
    <scope>NUCLEOTIDE SEQUENCE [LARGE SCALE GENOMIC DNA]</scope>
    <source>
        <strain evidence="2">CCUG 66188</strain>
    </source>
</reference>
<gene>
    <name evidence="1" type="ORF">ACFO6W_23645</name>
</gene>
<evidence type="ECO:0000313" key="2">
    <source>
        <dbReference type="Proteomes" id="UP001596023"/>
    </source>
</evidence>
<protein>
    <submittedName>
        <fullName evidence="1">Uncharacterized protein</fullName>
    </submittedName>
</protein>
<organism evidence="1 2">
    <name type="scientific">Dysgonomonas termitidis</name>
    <dbReference type="NCBI Taxonomy" id="1516126"/>
    <lineage>
        <taxon>Bacteria</taxon>
        <taxon>Pseudomonadati</taxon>
        <taxon>Bacteroidota</taxon>
        <taxon>Bacteroidia</taxon>
        <taxon>Bacteroidales</taxon>
        <taxon>Dysgonomonadaceae</taxon>
        <taxon>Dysgonomonas</taxon>
    </lineage>
</organism>
<dbReference type="RefSeq" id="WP_380001150.1">
    <property type="nucleotide sequence ID" value="NZ_JBHSGN010000154.1"/>
</dbReference>
<accession>A0ABV9L3R9</accession>
<comment type="caution">
    <text evidence="1">The sequence shown here is derived from an EMBL/GenBank/DDBJ whole genome shotgun (WGS) entry which is preliminary data.</text>
</comment>
<evidence type="ECO:0000313" key="1">
    <source>
        <dbReference type="EMBL" id="MFC4676679.1"/>
    </source>
</evidence>